<organism evidence="1">
    <name type="scientific">Rhizophora mucronata</name>
    <name type="common">Asiatic mangrove</name>
    <dbReference type="NCBI Taxonomy" id="61149"/>
    <lineage>
        <taxon>Eukaryota</taxon>
        <taxon>Viridiplantae</taxon>
        <taxon>Streptophyta</taxon>
        <taxon>Embryophyta</taxon>
        <taxon>Tracheophyta</taxon>
        <taxon>Spermatophyta</taxon>
        <taxon>Magnoliopsida</taxon>
        <taxon>eudicotyledons</taxon>
        <taxon>Gunneridae</taxon>
        <taxon>Pentapetalae</taxon>
        <taxon>rosids</taxon>
        <taxon>fabids</taxon>
        <taxon>Malpighiales</taxon>
        <taxon>Rhizophoraceae</taxon>
        <taxon>Rhizophora</taxon>
    </lineage>
</organism>
<protein>
    <submittedName>
        <fullName evidence="1">Uncharacterized protein</fullName>
    </submittedName>
</protein>
<sequence length="14" mass="1716">MSKLVSFLLMFPFR</sequence>
<proteinExistence type="predicted"/>
<dbReference type="EMBL" id="GGEC01062434">
    <property type="protein sequence ID" value="MBX42918.1"/>
    <property type="molecule type" value="Transcribed_RNA"/>
</dbReference>
<accession>A0A2P2NK96</accession>
<reference evidence="1" key="1">
    <citation type="submission" date="2018-02" db="EMBL/GenBank/DDBJ databases">
        <title>Rhizophora mucronata_Transcriptome.</title>
        <authorList>
            <person name="Meera S.P."/>
            <person name="Sreeshan A."/>
            <person name="Augustine A."/>
        </authorList>
    </citation>
    <scope>NUCLEOTIDE SEQUENCE</scope>
    <source>
        <tissue evidence="1">Leaf</tissue>
    </source>
</reference>
<evidence type="ECO:0000313" key="1">
    <source>
        <dbReference type="EMBL" id="MBX42918.1"/>
    </source>
</evidence>
<name>A0A2P2NK96_RHIMU</name>